<dbReference type="PANTHER" id="PTHR11102:SF160">
    <property type="entry name" value="ERAD-ASSOCIATED E3 UBIQUITIN-PROTEIN LIGASE COMPONENT HRD3"/>
    <property type="match status" value="1"/>
</dbReference>
<sequence>MSRATSGDEIWGWNAGQTGCEARRPRAWRGAGVRLLFLFLLLSAVAGPVRAESFAAGSRAYAAQNYVRAAEIFLPLAEQRDARAQTYLGVMYLRGQGVPQNFAVAAYWLHLASAAGVPTAQYFFGMMYDKGQGMPQDFVLAEAWLNLAVAHAEPQFRSRWVLIRDAIASKMSEAQLAESRRLAYEWRPEPYLALNWRLDTTW</sequence>
<dbReference type="InterPro" id="IPR011990">
    <property type="entry name" value="TPR-like_helical_dom_sf"/>
</dbReference>
<proteinExistence type="predicted"/>
<dbReference type="PANTHER" id="PTHR11102">
    <property type="entry name" value="SEL-1-LIKE PROTEIN"/>
    <property type="match status" value="1"/>
</dbReference>
<dbReference type="EMBL" id="QNRK01000038">
    <property type="protein sequence ID" value="RBP04660.1"/>
    <property type="molecule type" value="Genomic_DNA"/>
</dbReference>
<gene>
    <name evidence="1" type="ORF">DFR50_13844</name>
</gene>
<evidence type="ECO:0000313" key="2">
    <source>
        <dbReference type="Proteomes" id="UP000253529"/>
    </source>
</evidence>
<keyword evidence="2" id="KW-1185">Reference proteome</keyword>
<dbReference type="Proteomes" id="UP000253529">
    <property type="component" value="Unassembled WGS sequence"/>
</dbReference>
<dbReference type="SMART" id="SM00671">
    <property type="entry name" value="SEL1"/>
    <property type="match status" value="2"/>
</dbReference>
<dbReference type="Gene3D" id="1.25.40.10">
    <property type="entry name" value="Tetratricopeptide repeat domain"/>
    <property type="match status" value="1"/>
</dbReference>
<accession>A0A366ESJ5</accession>
<dbReference type="InterPro" id="IPR050767">
    <property type="entry name" value="Sel1_AlgK"/>
</dbReference>
<protein>
    <submittedName>
        <fullName evidence="1">Sel1 repeat-containing protein</fullName>
    </submittedName>
</protein>
<dbReference type="InterPro" id="IPR006597">
    <property type="entry name" value="Sel1-like"/>
</dbReference>
<comment type="caution">
    <text evidence="1">The sequence shown here is derived from an EMBL/GenBank/DDBJ whole genome shotgun (WGS) entry which is preliminary data.</text>
</comment>
<reference evidence="1 2" key="1">
    <citation type="submission" date="2018-06" db="EMBL/GenBank/DDBJ databases">
        <title>Genomic Encyclopedia of Type Strains, Phase IV (KMG-IV): sequencing the most valuable type-strain genomes for metagenomic binning, comparative biology and taxonomic classification.</title>
        <authorList>
            <person name="Goeker M."/>
        </authorList>
    </citation>
    <scope>NUCLEOTIDE SEQUENCE [LARGE SCALE GENOMIC DNA]</scope>
    <source>
        <strain evidence="1 2">DSM 24875</strain>
    </source>
</reference>
<evidence type="ECO:0000313" key="1">
    <source>
        <dbReference type="EMBL" id="RBP04660.1"/>
    </source>
</evidence>
<name>A0A366ESJ5_9HYPH</name>
<dbReference type="Pfam" id="PF08238">
    <property type="entry name" value="Sel1"/>
    <property type="match status" value="2"/>
</dbReference>
<organism evidence="1 2">
    <name type="scientific">Roseiarcus fermentans</name>
    <dbReference type="NCBI Taxonomy" id="1473586"/>
    <lineage>
        <taxon>Bacteria</taxon>
        <taxon>Pseudomonadati</taxon>
        <taxon>Pseudomonadota</taxon>
        <taxon>Alphaproteobacteria</taxon>
        <taxon>Hyphomicrobiales</taxon>
        <taxon>Roseiarcaceae</taxon>
        <taxon>Roseiarcus</taxon>
    </lineage>
</organism>
<dbReference type="AlphaFoldDB" id="A0A366ESJ5"/>
<dbReference type="SUPFAM" id="SSF81901">
    <property type="entry name" value="HCP-like"/>
    <property type="match status" value="1"/>
</dbReference>